<sequence length="484" mass="53499">MKYLLPLLALWLPLVAAAQHEHHTPPPASAPDTTRRAPKPVEHGMEGMQHDMHGGHQMAGADTAMHDMAGMHDGGMGSMSHAYSRNLPMARNGSGTAWQPDATPMYMGMSHHGPWMVMNHGAIFGRYTNQNIGRSGGQRGGRTFDAPNWFMTMAQRPIGEKGLLNLTAMISLDPLTEGLNGYPLLFQSGEAYRGQPLVDRQHPHDLFSALSIGYTHAFSDDVDLTLYLGYPGEPAVGPTAFMHRLSAMPNPDAPLSHHWVDATHITFGVATLGLRYRQFKLEASNFTGREPDEHRYNFDRPRADSWAARLQWAPTDELVLEAGQARLHSPEELHADEDVTRTTAAVLHSRQWGDYHFVASSLIWGLNNSGHGNEHSALAETNLTLGRPTFYGRYEFVQKDPEELAVVHTHEGETVFNIHALTLGSSYRLTQLGQKGPELHLGAQGTVYRPDTELRGLYGKVPVSAEVYLRLNAPLMRMGGMKGM</sequence>
<protein>
    <submittedName>
        <fullName evidence="3">Uncharacterized protein</fullName>
    </submittedName>
</protein>
<reference evidence="3 4" key="1">
    <citation type="submission" date="2019-09" db="EMBL/GenBank/DDBJ databases">
        <title>Genome sequence of Hymenobacter sp. M3.</title>
        <authorList>
            <person name="Srinivasan S."/>
        </authorList>
    </citation>
    <scope>NUCLEOTIDE SEQUENCE [LARGE SCALE GENOMIC DNA]</scope>
    <source>
        <strain evidence="3 4">M3</strain>
    </source>
</reference>
<evidence type="ECO:0000313" key="3">
    <source>
        <dbReference type="EMBL" id="KAA9338708.1"/>
    </source>
</evidence>
<name>A0A7L4ZZZ7_9BACT</name>
<keyword evidence="2" id="KW-0732">Signal</keyword>
<gene>
    <name evidence="3" type="ORF">F0P96_07760</name>
</gene>
<feature type="signal peptide" evidence="2">
    <location>
        <begin position="1"/>
        <end position="18"/>
    </location>
</feature>
<feature type="compositionally biased region" description="Basic and acidic residues" evidence="1">
    <location>
        <begin position="33"/>
        <end position="47"/>
    </location>
</feature>
<keyword evidence="4" id="KW-1185">Reference proteome</keyword>
<dbReference type="Proteomes" id="UP000326380">
    <property type="component" value="Unassembled WGS sequence"/>
</dbReference>
<dbReference type="EMBL" id="VTWU01000002">
    <property type="protein sequence ID" value="KAA9338708.1"/>
    <property type="molecule type" value="Genomic_DNA"/>
</dbReference>
<feature type="region of interest" description="Disordered" evidence="1">
    <location>
        <begin position="22"/>
        <end position="47"/>
    </location>
</feature>
<dbReference type="RefSeq" id="WP_151078254.1">
    <property type="nucleotide sequence ID" value="NZ_CP047647.1"/>
</dbReference>
<organism evidence="3 4">
    <name type="scientific">Hymenobacter busanensis</name>
    <dbReference type="NCBI Taxonomy" id="2607656"/>
    <lineage>
        <taxon>Bacteria</taxon>
        <taxon>Pseudomonadati</taxon>
        <taxon>Bacteroidota</taxon>
        <taxon>Cytophagia</taxon>
        <taxon>Cytophagales</taxon>
        <taxon>Hymenobacteraceae</taxon>
        <taxon>Hymenobacter</taxon>
    </lineage>
</organism>
<evidence type="ECO:0000256" key="2">
    <source>
        <dbReference type="SAM" id="SignalP"/>
    </source>
</evidence>
<dbReference type="AlphaFoldDB" id="A0A7L4ZZZ7"/>
<comment type="caution">
    <text evidence="3">The sequence shown here is derived from an EMBL/GenBank/DDBJ whole genome shotgun (WGS) entry which is preliminary data.</text>
</comment>
<feature type="chain" id="PRO_5043355226" evidence="2">
    <location>
        <begin position="19"/>
        <end position="484"/>
    </location>
</feature>
<accession>A0A7L4ZZZ7</accession>
<evidence type="ECO:0000313" key="4">
    <source>
        <dbReference type="Proteomes" id="UP000326380"/>
    </source>
</evidence>
<evidence type="ECO:0000256" key="1">
    <source>
        <dbReference type="SAM" id="MobiDB-lite"/>
    </source>
</evidence>
<proteinExistence type="predicted"/>